<dbReference type="InterPro" id="IPR006166">
    <property type="entry name" value="ERCC4_domain"/>
</dbReference>
<keyword evidence="10 14" id="KW-0233">DNA recombination</keyword>
<dbReference type="GO" id="GO:0048476">
    <property type="term" value="C:Holliday junction resolvase complex"/>
    <property type="evidence" value="ECO:0007669"/>
    <property type="project" value="UniProtKB-UniRule"/>
</dbReference>
<dbReference type="Gene3D" id="3.40.50.10130">
    <property type="match status" value="1"/>
</dbReference>
<accession>A0A9P7YG24</accession>
<dbReference type="SUPFAM" id="SSF47802">
    <property type="entry name" value="DNA polymerase beta, N-terminal domain-like"/>
    <property type="match status" value="1"/>
</dbReference>
<keyword evidence="12 14" id="KW-0539">Nucleus</keyword>
<dbReference type="InterPro" id="IPR047416">
    <property type="entry name" value="XPF_nuclease_Mus81"/>
</dbReference>
<name>A0A9P7YG24_9HELO</name>
<dbReference type="CDD" id="cd20074">
    <property type="entry name" value="XPF_nuclease_Mus81"/>
    <property type="match status" value="1"/>
</dbReference>
<evidence type="ECO:0000256" key="6">
    <source>
        <dbReference type="ARBA" id="ARBA00022759"/>
    </source>
</evidence>
<dbReference type="EC" id="3.1.22.-" evidence="14"/>
<keyword evidence="4 14" id="KW-0540">Nuclease</keyword>
<evidence type="ECO:0000256" key="7">
    <source>
        <dbReference type="ARBA" id="ARBA00022763"/>
    </source>
</evidence>
<reference evidence="18" key="1">
    <citation type="journal article" date="2021" name="IMA Fungus">
        <title>Genomic characterization of three marine fungi, including Emericellopsis atlantica sp. nov. with signatures of a generalist lifestyle and marine biomass degradation.</title>
        <authorList>
            <person name="Hagestad O.C."/>
            <person name="Hou L."/>
            <person name="Andersen J.H."/>
            <person name="Hansen E.H."/>
            <person name="Altermark B."/>
            <person name="Li C."/>
            <person name="Kuhnert E."/>
            <person name="Cox R.J."/>
            <person name="Crous P.W."/>
            <person name="Spatafora J.W."/>
            <person name="Lail K."/>
            <person name="Amirebrahimi M."/>
            <person name="Lipzen A."/>
            <person name="Pangilinan J."/>
            <person name="Andreopoulos W."/>
            <person name="Hayes R.D."/>
            <person name="Ng V."/>
            <person name="Grigoriev I.V."/>
            <person name="Jackson S.A."/>
            <person name="Sutton T.D.S."/>
            <person name="Dobson A.D.W."/>
            <person name="Rama T."/>
        </authorList>
    </citation>
    <scope>NUCLEOTIDE SEQUENCE</scope>
    <source>
        <strain evidence="18">TRa018bII</strain>
    </source>
</reference>
<evidence type="ECO:0000256" key="5">
    <source>
        <dbReference type="ARBA" id="ARBA00022723"/>
    </source>
</evidence>
<dbReference type="Proteomes" id="UP000824998">
    <property type="component" value="Unassembled WGS sequence"/>
</dbReference>
<protein>
    <recommendedName>
        <fullName evidence="14">Crossover junction endonuclease MUS81</fullName>
        <ecNumber evidence="14">3.1.22.-</ecNumber>
    </recommendedName>
</protein>
<dbReference type="GO" id="GO:0031573">
    <property type="term" value="P:mitotic intra-S DNA damage checkpoint signaling"/>
    <property type="evidence" value="ECO:0007669"/>
    <property type="project" value="TreeGrafter"/>
</dbReference>
<feature type="signal peptide" evidence="16">
    <location>
        <begin position="1"/>
        <end position="22"/>
    </location>
</feature>
<dbReference type="InterPro" id="IPR036388">
    <property type="entry name" value="WH-like_DNA-bd_sf"/>
</dbReference>
<dbReference type="GO" id="GO:0031297">
    <property type="term" value="P:replication fork processing"/>
    <property type="evidence" value="ECO:0007669"/>
    <property type="project" value="UniProtKB-ARBA"/>
</dbReference>
<keyword evidence="11 14" id="KW-0234">DNA repair</keyword>
<dbReference type="Pfam" id="PF02732">
    <property type="entry name" value="ERCC4"/>
    <property type="match status" value="1"/>
</dbReference>
<evidence type="ECO:0000259" key="17">
    <source>
        <dbReference type="SMART" id="SM00891"/>
    </source>
</evidence>
<dbReference type="AlphaFoldDB" id="A0A9P7YG24"/>
<dbReference type="SUPFAM" id="SSF52980">
    <property type="entry name" value="Restriction endonuclease-like"/>
    <property type="match status" value="1"/>
</dbReference>
<feature type="domain" description="ERCC4" evidence="17">
    <location>
        <begin position="287"/>
        <end position="393"/>
    </location>
</feature>
<evidence type="ECO:0000256" key="8">
    <source>
        <dbReference type="ARBA" id="ARBA00022801"/>
    </source>
</evidence>
<evidence type="ECO:0000256" key="11">
    <source>
        <dbReference type="ARBA" id="ARBA00023204"/>
    </source>
</evidence>
<gene>
    <name evidence="18" type="ORF">BJ875DRAFT_58065</name>
</gene>
<dbReference type="PANTHER" id="PTHR13451:SF0">
    <property type="entry name" value="CROSSOVER JUNCTION ENDONUCLEASE MUS81"/>
    <property type="match status" value="1"/>
</dbReference>
<dbReference type="InterPro" id="IPR033309">
    <property type="entry name" value="Mus81"/>
</dbReference>
<feature type="chain" id="PRO_5040184724" description="Crossover junction endonuclease MUS81" evidence="16">
    <location>
        <begin position="23"/>
        <end position="582"/>
    </location>
</feature>
<dbReference type="FunFam" id="1.10.150.110:FF:000001">
    <property type="entry name" value="Putative Crossover junction endonuclease MUS81"/>
    <property type="match status" value="1"/>
</dbReference>
<keyword evidence="16" id="KW-0732">Signal</keyword>
<evidence type="ECO:0000256" key="15">
    <source>
        <dbReference type="SAM" id="MobiDB-lite"/>
    </source>
</evidence>
<evidence type="ECO:0000256" key="13">
    <source>
        <dbReference type="ARBA" id="ARBA00023254"/>
    </source>
</evidence>
<evidence type="ECO:0000313" key="18">
    <source>
        <dbReference type="EMBL" id="KAG9233104.1"/>
    </source>
</evidence>
<sequence>MSTCANPILLGFVLEWLETAQSRSSKGIATYNKAYNSLKACPMKFDHPLQLKALNGFGDKLCSRLTDKLKDYCQEEGLEMPAMPHGSRKRISNVAAGDDQDPGNSPSPAKRPRKMKSYVPALRSGPYALVLALATLNEYGQAGLTKLELINLAQPHCDSSFTAPSDPTKFYTAWSSMKTLESKELVYSRGRPEKRYLLTEDGWDTAKRIKKSHDPAQGRLDTFTSREDDLETAGLSPTRASSGSKPTGSPSKPNMVDIIPLGQAVTSVSSLPDFSPIVLQPGSFTVELVVDNREVRTKKDRDYIEVELEKKEINCVTRPLELGDCIWVARTRDPMKLQDMGVEGDEIVLDYIVERKRLDDLISSIKDGRFHEQKFRLKKSGIKNVIYIIEEISLNDDHAGKYQEAVQSAIATMQVVSGYFVKKTTSIDDTIRYLARMTRLLKEQYEKQPLHIIPTKVLTAANYLPLVQKLKDEQPSKGFHISYPALASLSSKSDSLTLRDVYLKMLMCIKGVTGEKALEIQKRWKTPMTFIEAYQACDEGDDGKKQKFELVMKEMGNLAGRKKIAKALSVNIAKVWGCEGET</sequence>
<keyword evidence="5 14" id="KW-0479">Metal-binding</keyword>
<evidence type="ECO:0000256" key="2">
    <source>
        <dbReference type="ARBA" id="ARBA00004123"/>
    </source>
</evidence>
<dbReference type="GO" id="GO:0008821">
    <property type="term" value="F:crossover junction DNA endonuclease activity"/>
    <property type="evidence" value="ECO:0007669"/>
    <property type="project" value="UniProtKB-UniRule"/>
</dbReference>
<comment type="function">
    <text evidence="14">Interacts with EME1 to form a DNA structure-specific endonuclease with substrate preference for branched DNA structures with a 5'-end at the branch nick. Typical substrates include 3'-flap structures, D-loops, replication forks and nicked Holliday junctions. May be required in mitosis for the processing of stalled or collapsed replication fork intermediates. May be required in meiosis for the repair of meiosis-specific double strand breaks subsequent to single-end invasion (SEI).</text>
</comment>
<keyword evidence="13" id="KW-0469">Meiosis</keyword>
<dbReference type="CDD" id="cd21036">
    <property type="entry name" value="WH_MUS81"/>
    <property type="match status" value="1"/>
</dbReference>
<comment type="similarity">
    <text evidence="3 14">Belongs to the XPF family.</text>
</comment>
<evidence type="ECO:0000256" key="1">
    <source>
        <dbReference type="ARBA" id="ARBA00001946"/>
    </source>
</evidence>
<comment type="subcellular location">
    <subcellularLocation>
        <location evidence="2 14">Nucleus</location>
    </subcellularLocation>
</comment>
<evidence type="ECO:0000256" key="9">
    <source>
        <dbReference type="ARBA" id="ARBA00022842"/>
    </source>
</evidence>
<dbReference type="PANTHER" id="PTHR13451">
    <property type="entry name" value="CLASS II CROSSOVER JUNCTION ENDONUCLEASE MUS81"/>
    <property type="match status" value="1"/>
</dbReference>
<comment type="subunit">
    <text evidence="14">Interacts with EME1.</text>
</comment>
<dbReference type="Pfam" id="PF21136">
    <property type="entry name" value="WHD_MUS81"/>
    <property type="match status" value="1"/>
</dbReference>
<comment type="cofactor">
    <cofactor evidence="1 14">
        <name>Mg(2+)</name>
        <dbReference type="ChEBI" id="CHEBI:18420"/>
    </cofactor>
</comment>
<dbReference type="Gene3D" id="1.10.150.110">
    <property type="entry name" value="DNA polymerase beta, N-terminal domain-like"/>
    <property type="match status" value="1"/>
</dbReference>
<evidence type="ECO:0000313" key="19">
    <source>
        <dbReference type="Proteomes" id="UP000824998"/>
    </source>
</evidence>
<feature type="compositionally biased region" description="Low complexity" evidence="15">
    <location>
        <begin position="241"/>
        <end position="253"/>
    </location>
</feature>
<dbReference type="InterPro" id="IPR011335">
    <property type="entry name" value="Restrct_endonuc-II-like"/>
</dbReference>
<dbReference type="GO" id="GO:0000727">
    <property type="term" value="P:double-strand break repair via break-induced replication"/>
    <property type="evidence" value="ECO:0007669"/>
    <property type="project" value="UniProtKB-UniRule"/>
</dbReference>
<dbReference type="InterPro" id="IPR042530">
    <property type="entry name" value="EME1/EME2_C"/>
</dbReference>
<feature type="region of interest" description="Disordered" evidence="15">
    <location>
        <begin position="214"/>
        <end position="253"/>
    </location>
</feature>
<dbReference type="Pfam" id="PF14716">
    <property type="entry name" value="HHH_8"/>
    <property type="match status" value="1"/>
</dbReference>
<proteinExistence type="inferred from homology"/>
<dbReference type="SMART" id="SM00891">
    <property type="entry name" value="ERCC4"/>
    <property type="match status" value="1"/>
</dbReference>
<keyword evidence="9 14" id="KW-0460">Magnesium</keyword>
<comment type="caution">
    <text evidence="18">The sequence shown here is derived from an EMBL/GenBank/DDBJ whole genome shotgun (WGS) entry which is preliminary data.</text>
</comment>
<dbReference type="GO" id="GO:0006308">
    <property type="term" value="P:DNA catabolic process"/>
    <property type="evidence" value="ECO:0007669"/>
    <property type="project" value="UniProtKB-UniRule"/>
</dbReference>
<dbReference type="GO" id="GO:0005634">
    <property type="term" value="C:nucleus"/>
    <property type="evidence" value="ECO:0007669"/>
    <property type="project" value="UniProtKB-SubCell"/>
</dbReference>
<dbReference type="Gene3D" id="1.10.150.670">
    <property type="entry name" value="Crossover junction endonuclease EME1, DNA-binding domain"/>
    <property type="match status" value="1"/>
</dbReference>
<evidence type="ECO:0000256" key="4">
    <source>
        <dbReference type="ARBA" id="ARBA00022722"/>
    </source>
</evidence>
<dbReference type="FunFam" id="3.40.50.10130:FF:000003">
    <property type="entry name" value="Crossover junction endonuclease MUS81"/>
    <property type="match status" value="1"/>
</dbReference>
<dbReference type="GO" id="GO:0000712">
    <property type="term" value="P:resolution of meiotic recombination intermediates"/>
    <property type="evidence" value="ECO:0007669"/>
    <property type="project" value="TreeGrafter"/>
</dbReference>
<keyword evidence="8 14" id="KW-0378">Hydrolase</keyword>
<keyword evidence="7 14" id="KW-0227">DNA damage</keyword>
<evidence type="ECO:0000256" key="10">
    <source>
        <dbReference type="ARBA" id="ARBA00023172"/>
    </source>
</evidence>
<feature type="region of interest" description="Disordered" evidence="15">
    <location>
        <begin position="82"/>
        <end position="115"/>
    </location>
</feature>
<evidence type="ECO:0000256" key="14">
    <source>
        <dbReference type="RuleBase" id="RU369042"/>
    </source>
</evidence>
<keyword evidence="6 14" id="KW-0255">Endonuclease</keyword>
<dbReference type="GO" id="GO:0046872">
    <property type="term" value="F:metal ion binding"/>
    <property type="evidence" value="ECO:0007669"/>
    <property type="project" value="UniProtKB-UniRule"/>
</dbReference>
<dbReference type="GO" id="GO:0048257">
    <property type="term" value="F:3'-flap endonuclease activity"/>
    <property type="evidence" value="ECO:0007669"/>
    <property type="project" value="TreeGrafter"/>
</dbReference>
<evidence type="ECO:0000256" key="12">
    <source>
        <dbReference type="ARBA" id="ARBA00023242"/>
    </source>
</evidence>
<dbReference type="OrthoDB" id="5963188at2759"/>
<dbReference type="EMBL" id="MU251515">
    <property type="protein sequence ID" value="KAG9233104.1"/>
    <property type="molecule type" value="Genomic_DNA"/>
</dbReference>
<dbReference type="InterPro" id="IPR027421">
    <property type="entry name" value="DNA_pol_lamdba_lyase_dom_sf"/>
</dbReference>
<dbReference type="FunFam" id="1.10.10.10:FF:000307">
    <property type="entry name" value="Crossover junction endonuclease MUS81"/>
    <property type="match status" value="1"/>
</dbReference>
<dbReference type="InterPro" id="IPR010996">
    <property type="entry name" value="HHH_MUS81"/>
</dbReference>
<dbReference type="Gene3D" id="1.10.10.10">
    <property type="entry name" value="Winged helix-like DNA-binding domain superfamily/Winged helix DNA-binding domain"/>
    <property type="match status" value="1"/>
</dbReference>
<dbReference type="GO" id="GO:0003677">
    <property type="term" value="F:DNA binding"/>
    <property type="evidence" value="ECO:0007669"/>
    <property type="project" value="UniProtKB-UniRule"/>
</dbReference>
<evidence type="ECO:0000256" key="3">
    <source>
        <dbReference type="ARBA" id="ARBA00010015"/>
    </source>
</evidence>
<organism evidence="18 19">
    <name type="scientific">Amylocarpus encephaloides</name>
    <dbReference type="NCBI Taxonomy" id="45428"/>
    <lineage>
        <taxon>Eukaryota</taxon>
        <taxon>Fungi</taxon>
        <taxon>Dikarya</taxon>
        <taxon>Ascomycota</taxon>
        <taxon>Pezizomycotina</taxon>
        <taxon>Leotiomycetes</taxon>
        <taxon>Helotiales</taxon>
        <taxon>Helotiales incertae sedis</taxon>
        <taxon>Amylocarpus</taxon>
    </lineage>
</organism>
<evidence type="ECO:0000256" key="16">
    <source>
        <dbReference type="SAM" id="SignalP"/>
    </source>
</evidence>
<dbReference type="InterPro" id="IPR047417">
    <property type="entry name" value="WHD_MUS81"/>
</dbReference>
<keyword evidence="19" id="KW-1185">Reference proteome</keyword>